<evidence type="ECO:0000259" key="10">
    <source>
        <dbReference type="PROSITE" id="PS50893"/>
    </source>
</evidence>
<evidence type="ECO:0000256" key="7">
    <source>
        <dbReference type="ARBA" id="ARBA00022967"/>
    </source>
</evidence>
<feature type="domain" description="ABC transporter" evidence="10">
    <location>
        <begin position="1"/>
        <end position="236"/>
    </location>
</feature>
<dbReference type="InterPro" id="IPR003593">
    <property type="entry name" value="AAA+_ATPase"/>
</dbReference>
<dbReference type="SUPFAM" id="SSF52540">
    <property type="entry name" value="P-loop containing nucleoside triphosphate hydrolases"/>
    <property type="match status" value="2"/>
</dbReference>
<evidence type="ECO:0000256" key="5">
    <source>
        <dbReference type="ARBA" id="ARBA00022741"/>
    </source>
</evidence>
<evidence type="ECO:0000256" key="2">
    <source>
        <dbReference type="ARBA" id="ARBA00022475"/>
    </source>
</evidence>
<gene>
    <name evidence="11" type="ORF">GIS00_16675</name>
</gene>
<dbReference type="GO" id="GO:0016887">
    <property type="term" value="F:ATP hydrolysis activity"/>
    <property type="evidence" value="ECO:0007669"/>
    <property type="project" value="InterPro"/>
</dbReference>
<keyword evidence="4" id="KW-0677">Repeat</keyword>
<dbReference type="InterPro" id="IPR050107">
    <property type="entry name" value="ABC_carbohydrate_import_ATPase"/>
</dbReference>
<organism evidence="11 12">
    <name type="scientific">Nakamurella alba</name>
    <dbReference type="NCBI Taxonomy" id="2665158"/>
    <lineage>
        <taxon>Bacteria</taxon>
        <taxon>Bacillati</taxon>
        <taxon>Actinomycetota</taxon>
        <taxon>Actinomycetes</taxon>
        <taxon>Nakamurellales</taxon>
        <taxon>Nakamurellaceae</taxon>
        <taxon>Nakamurella</taxon>
    </lineage>
</organism>
<feature type="region of interest" description="Disordered" evidence="9">
    <location>
        <begin position="488"/>
        <end position="514"/>
    </location>
</feature>
<keyword evidence="3" id="KW-0762">Sugar transport</keyword>
<dbReference type="EMBL" id="WLYK01000006">
    <property type="protein sequence ID" value="MTD15569.1"/>
    <property type="molecule type" value="Genomic_DNA"/>
</dbReference>
<evidence type="ECO:0000313" key="11">
    <source>
        <dbReference type="EMBL" id="MTD15569.1"/>
    </source>
</evidence>
<reference evidence="11 12" key="1">
    <citation type="submission" date="2019-11" db="EMBL/GenBank/DDBJ databases">
        <authorList>
            <person name="Jiang L.-Q."/>
        </authorList>
    </citation>
    <scope>NUCLEOTIDE SEQUENCE [LARGE SCALE GENOMIC DNA]</scope>
    <source>
        <strain evidence="11 12">YIM 132087</strain>
    </source>
</reference>
<keyword evidence="8" id="KW-0472">Membrane</keyword>
<dbReference type="PANTHER" id="PTHR43790">
    <property type="entry name" value="CARBOHYDRATE TRANSPORT ATP-BINDING PROTEIN MG119-RELATED"/>
    <property type="match status" value="1"/>
</dbReference>
<dbReference type="Gene3D" id="3.40.50.300">
    <property type="entry name" value="P-loop containing nucleotide triphosphate hydrolases"/>
    <property type="match status" value="2"/>
</dbReference>
<dbReference type="InterPro" id="IPR017871">
    <property type="entry name" value="ABC_transporter-like_CS"/>
</dbReference>
<evidence type="ECO:0000256" key="9">
    <source>
        <dbReference type="SAM" id="MobiDB-lite"/>
    </source>
</evidence>
<dbReference type="SMART" id="SM00382">
    <property type="entry name" value="AAA"/>
    <property type="match status" value="2"/>
</dbReference>
<comment type="caution">
    <text evidence="11">The sequence shown here is derived from an EMBL/GenBank/DDBJ whole genome shotgun (WGS) entry which is preliminary data.</text>
</comment>
<name>A0A7K1FQD4_9ACTN</name>
<keyword evidence="7" id="KW-1278">Translocase</keyword>
<keyword evidence="12" id="KW-1185">Reference proteome</keyword>
<evidence type="ECO:0000256" key="4">
    <source>
        <dbReference type="ARBA" id="ARBA00022737"/>
    </source>
</evidence>
<dbReference type="PROSITE" id="PS50893">
    <property type="entry name" value="ABC_TRANSPORTER_2"/>
    <property type="match status" value="2"/>
</dbReference>
<evidence type="ECO:0000256" key="3">
    <source>
        <dbReference type="ARBA" id="ARBA00022597"/>
    </source>
</evidence>
<sequence>MSVRDIGKTYSGVTVLQGIDLDIPGGEIHSLVGENGAGKSTLLKILGGVIRADAGTIAFDGTVTAIGTPRDSIRHGVSLISQEGALVPARTVLENVFLGRWAQRAGWARTRDDRRRFAELLDYTGFSIDPGARVDQISIGAQQQVEILRSLARGASVIAMDEPTAVLTEHEKKNLLDLIRRLAAAGTTVLLVSHFLDEVLSVSDRITVLRDGRHVITEQASALDPASLVAHMVGRQIDVLYPTPAPVRDDAAVRLSARGLGRGPVQNVDLEVRAGEILGIAGLVGSGRSETLRLLFGADKASTGTVTLDGVTLTGLSPRKAMAAGIALVPESRKEEGLVLGRSVRENVALASLGTRRTGPFVDRGTERTAVQTISGTVDIRAAAPDAPIRTLSGGNQQKALFAKWLLRRPQVLLVDEPTRGVDVAAKTQIHRLIVDLAAEGMAVVVVSSEIEELLELSHRALVLRHGRIVGEFPRGTPRERVIAAAFGDHPEDAGPTSSTTPGPFAKTPEGEHA</sequence>
<keyword evidence="1" id="KW-0813">Transport</keyword>
<evidence type="ECO:0000256" key="8">
    <source>
        <dbReference type="ARBA" id="ARBA00023136"/>
    </source>
</evidence>
<evidence type="ECO:0000256" key="1">
    <source>
        <dbReference type="ARBA" id="ARBA00022448"/>
    </source>
</evidence>
<dbReference type="Proteomes" id="UP000460221">
    <property type="component" value="Unassembled WGS sequence"/>
</dbReference>
<dbReference type="PANTHER" id="PTHR43790:SF3">
    <property type="entry name" value="D-ALLOSE IMPORT ATP-BINDING PROTEIN ALSA-RELATED"/>
    <property type="match status" value="1"/>
</dbReference>
<feature type="domain" description="ABC transporter" evidence="10">
    <location>
        <begin position="247"/>
        <end position="491"/>
    </location>
</feature>
<dbReference type="AlphaFoldDB" id="A0A7K1FQD4"/>
<dbReference type="Pfam" id="PF00005">
    <property type="entry name" value="ABC_tran"/>
    <property type="match status" value="2"/>
</dbReference>
<dbReference type="InterPro" id="IPR003439">
    <property type="entry name" value="ABC_transporter-like_ATP-bd"/>
</dbReference>
<proteinExistence type="predicted"/>
<protein>
    <submittedName>
        <fullName evidence="11">ATP-binding cassette domain-containing protein</fullName>
    </submittedName>
</protein>
<dbReference type="CDD" id="cd03216">
    <property type="entry name" value="ABC_Carb_Monos_I"/>
    <property type="match status" value="1"/>
</dbReference>
<dbReference type="GO" id="GO:0005524">
    <property type="term" value="F:ATP binding"/>
    <property type="evidence" value="ECO:0007669"/>
    <property type="project" value="UniProtKB-KW"/>
</dbReference>
<keyword evidence="2" id="KW-1003">Cell membrane</keyword>
<dbReference type="InterPro" id="IPR027417">
    <property type="entry name" value="P-loop_NTPase"/>
</dbReference>
<evidence type="ECO:0000256" key="6">
    <source>
        <dbReference type="ARBA" id="ARBA00022840"/>
    </source>
</evidence>
<keyword evidence="6 11" id="KW-0067">ATP-binding</keyword>
<dbReference type="PROSITE" id="PS00211">
    <property type="entry name" value="ABC_TRANSPORTER_1"/>
    <property type="match status" value="1"/>
</dbReference>
<evidence type="ECO:0000313" key="12">
    <source>
        <dbReference type="Proteomes" id="UP000460221"/>
    </source>
</evidence>
<accession>A0A7K1FQD4</accession>
<keyword evidence="5" id="KW-0547">Nucleotide-binding</keyword>
<dbReference type="CDD" id="cd03215">
    <property type="entry name" value="ABC_Carb_Monos_II"/>
    <property type="match status" value="1"/>
</dbReference>